<evidence type="ECO:0000313" key="2">
    <source>
        <dbReference type="Proteomes" id="UP001164539"/>
    </source>
</evidence>
<reference evidence="1 2" key="1">
    <citation type="journal article" date="2023" name="Science">
        <title>Complex scaffold remodeling in plant triterpene biosynthesis.</title>
        <authorList>
            <person name="De La Pena R."/>
            <person name="Hodgson H."/>
            <person name="Liu J.C."/>
            <person name="Stephenson M.J."/>
            <person name="Martin A.C."/>
            <person name="Owen C."/>
            <person name="Harkess A."/>
            <person name="Leebens-Mack J."/>
            <person name="Jimenez L.E."/>
            <person name="Osbourn A."/>
            <person name="Sattely E.S."/>
        </authorList>
    </citation>
    <scope>NUCLEOTIDE SEQUENCE [LARGE SCALE GENOMIC DNA]</scope>
    <source>
        <strain evidence="2">cv. JPN11</strain>
        <tissue evidence="1">Leaf</tissue>
    </source>
</reference>
<keyword evidence="2" id="KW-1185">Reference proteome</keyword>
<proteinExistence type="predicted"/>
<name>A0ACC1YDE0_MELAZ</name>
<comment type="caution">
    <text evidence="1">The sequence shown here is derived from an EMBL/GenBank/DDBJ whole genome shotgun (WGS) entry which is preliminary data.</text>
</comment>
<protein>
    <submittedName>
        <fullName evidence="1">Short-chain type dehydrogenase/reductase-like</fullName>
    </submittedName>
</protein>
<gene>
    <name evidence="1" type="ORF">OWV82_008948</name>
</gene>
<evidence type="ECO:0000313" key="1">
    <source>
        <dbReference type="EMBL" id="KAJ4721232.1"/>
    </source>
</evidence>
<sequence>MDDKHPTIANTSVEDFDKTVRANTRGTFLCCREAANRLKRGFGGRIILMSTSLVGPVATEMFLAGRSQEYVNMGIEDCPLGRPGETIDVAKVIEFLACDDSEWVNGQVIIVNGGLVV</sequence>
<dbReference type="EMBL" id="CM051397">
    <property type="protein sequence ID" value="KAJ4721232.1"/>
    <property type="molecule type" value="Genomic_DNA"/>
</dbReference>
<organism evidence="1 2">
    <name type="scientific">Melia azedarach</name>
    <name type="common">Chinaberry tree</name>
    <dbReference type="NCBI Taxonomy" id="155640"/>
    <lineage>
        <taxon>Eukaryota</taxon>
        <taxon>Viridiplantae</taxon>
        <taxon>Streptophyta</taxon>
        <taxon>Embryophyta</taxon>
        <taxon>Tracheophyta</taxon>
        <taxon>Spermatophyta</taxon>
        <taxon>Magnoliopsida</taxon>
        <taxon>eudicotyledons</taxon>
        <taxon>Gunneridae</taxon>
        <taxon>Pentapetalae</taxon>
        <taxon>rosids</taxon>
        <taxon>malvids</taxon>
        <taxon>Sapindales</taxon>
        <taxon>Meliaceae</taxon>
        <taxon>Melia</taxon>
    </lineage>
</organism>
<accession>A0ACC1YDE0</accession>
<dbReference type="Proteomes" id="UP001164539">
    <property type="component" value="Chromosome 4"/>
</dbReference>